<keyword evidence="7" id="KW-1185">Reference proteome</keyword>
<dbReference type="Pfam" id="PF00440">
    <property type="entry name" value="TetR_N"/>
    <property type="match status" value="1"/>
</dbReference>
<evidence type="ECO:0000313" key="6">
    <source>
        <dbReference type="EMBL" id="NYI87068.1"/>
    </source>
</evidence>
<comment type="caution">
    <text evidence="6">The sequence shown here is derived from an EMBL/GenBank/DDBJ whole genome shotgun (WGS) entry which is preliminary data.</text>
</comment>
<feature type="DNA-binding region" description="H-T-H motif" evidence="4">
    <location>
        <begin position="35"/>
        <end position="54"/>
    </location>
</feature>
<evidence type="ECO:0000256" key="4">
    <source>
        <dbReference type="PROSITE-ProRule" id="PRU00335"/>
    </source>
</evidence>
<dbReference type="PRINTS" id="PR00455">
    <property type="entry name" value="HTHTETR"/>
</dbReference>
<dbReference type="Gene3D" id="1.10.357.10">
    <property type="entry name" value="Tetracycline Repressor, domain 2"/>
    <property type="match status" value="1"/>
</dbReference>
<proteinExistence type="predicted"/>
<dbReference type="GO" id="GO:0003677">
    <property type="term" value="F:DNA binding"/>
    <property type="evidence" value="ECO:0007669"/>
    <property type="project" value="UniProtKB-UniRule"/>
</dbReference>
<dbReference type="InterPro" id="IPR001647">
    <property type="entry name" value="HTH_TetR"/>
</dbReference>
<evidence type="ECO:0000256" key="2">
    <source>
        <dbReference type="ARBA" id="ARBA00023125"/>
    </source>
</evidence>
<dbReference type="PROSITE" id="PS50977">
    <property type="entry name" value="HTH_TETR_2"/>
    <property type="match status" value="1"/>
</dbReference>
<dbReference type="Proteomes" id="UP000549616">
    <property type="component" value="Unassembled WGS sequence"/>
</dbReference>
<keyword evidence="2 4" id="KW-0238">DNA-binding</keyword>
<dbReference type="InterPro" id="IPR009057">
    <property type="entry name" value="Homeodomain-like_sf"/>
</dbReference>
<keyword evidence="3" id="KW-0804">Transcription</keyword>
<organism evidence="6 7">
    <name type="scientific">Amycolatopsis endophytica</name>
    <dbReference type="NCBI Taxonomy" id="860233"/>
    <lineage>
        <taxon>Bacteria</taxon>
        <taxon>Bacillati</taxon>
        <taxon>Actinomycetota</taxon>
        <taxon>Actinomycetes</taxon>
        <taxon>Pseudonocardiales</taxon>
        <taxon>Pseudonocardiaceae</taxon>
        <taxon>Amycolatopsis</taxon>
    </lineage>
</organism>
<keyword evidence="1" id="KW-0805">Transcription regulation</keyword>
<name>A0A853AWN2_9PSEU</name>
<evidence type="ECO:0000313" key="7">
    <source>
        <dbReference type="Proteomes" id="UP000549616"/>
    </source>
</evidence>
<feature type="domain" description="HTH tetR-type" evidence="5">
    <location>
        <begin position="12"/>
        <end position="72"/>
    </location>
</feature>
<accession>A0A853AWN2</accession>
<gene>
    <name evidence="6" type="ORF">HNR02_000391</name>
</gene>
<evidence type="ECO:0000256" key="1">
    <source>
        <dbReference type="ARBA" id="ARBA00023015"/>
    </source>
</evidence>
<dbReference type="PANTHER" id="PTHR47506:SF7">
    <property type="entry name" value="TRANSCRIPTIONAL REGULATORY PROTEIN"/>
    <property type="match status" value="1"/>
</dbReference>
<sequence>MATDAPARMSGQQRREQLLELAAEEFARAGLHGTSTDTLARRAGITQPYIYRLFGSKKALFLQVVERAFGRLIGGMDRAAEERAGRDALAAMGQFYDRALADRTALLVQLQAFAACGDPEVREVVREQMARMWSATAGHTGLHPVAVKTFLAYGMLLNTAAALEVDDVDAEWARGIRTRIQAGLFDHLTDDNNR</sequence>
<dbReference type="RefSeq" id="WP_246338478.1">
    <property type="nucleotide sequence ID" value="NZ_JACCFK010000001.1"/>
</dbReference>
<evidence type="ECO:0000256" key="3">
    <source>
        <dbReference type="ARBA" id="ARBA00023163"/>
    </source>
</evidence>
<evidence type="ECO:0000259" key="5">
    <source>
        <dbReference type="PROSITE" id="PS50977"/>
    </source>
</evidence>
<protein>
    <submittedName>
        <fullName evidence="6">AcrR family transcriptional regulator</fullName>
    </submittedName>
</protein>
<dbReference type="PANTHER" id="PTHR47506">
    <property type="entry name" value="TRANSCRIPTIONAL REGULATORY PROTEIN"/>
    <property type="match status" value="1"/>
</dbReference>
<reference evidence="6 7" key="1">
    <citation type="submission" date="2020-07" db="EMBL/GenBank/DDBJ databases">
        <title>Sequencing the genomes of 1000 actinobacteria strains.</title>
        <authorList>
            <person name="Klenk H.-P."/>
        </authorList>
    </citation>
    <scope>NUCLEOTIDE SEQUENCE [LARGE SCALE GENOMIC DNA]</scope>
    <source>
        <strain evidence="6 7">DSM 104006</strain>
    </source>
</reference>
<dbReference type="SUPFAM" id="SSF46689">
    <property type="entry name" value="Homeodomain-like"/>
    <property type="match status" value="1"/>
</dbReference>
<dbReference type="AlphaFoldDB" id="A0A853AWN2"/>
<dbReference type="EMBL" id="JACCFK010000001">
    <property type="protein sequence ID" value="NYI87068.1"/>
    <property type="molecule type" value="Genomic_DNA"/>
</dbReference>